<dbReference type="Gene3D" id="3.20.20.20">
    <property type="entry name" value="Dihydropteroate synthase-like"/>
    <property type="match status" value="1"/>
</dbReference>
<comment type="cofactor">
    <cofactor evidence="7">
        <name>[4Fe-4S] cluster</name>
        <dbReference type="ChEBI" id="CHEBI:49883"/>
    </cofactor>
    <text evidence="7">Binds 1 [4Fe-4S] cluster.</text>
</comment>
<dbReference type="SUPFAM" id="SSF56014">
    <property type="entry name" value="Nitrite and sulphite reductase 4Fe-4S domain-like"/>
    <property type="match status" value="1"/>
</dbReference>
<dbReference type="Proteomes" id="UP000778951">
    <property type="component" value="Unassembled WGS sequence"/>
</dbReference>
<dbReference type="GO" id="GO:0005506">
    <property type="term" value="F:iron ion binding"/>
    <property type="evidence" value="ECO:0007669"/>
    <property type="project" value="InterPro"/>
</dbReference>
<dbReference type="HAMAP" id="MF_00159">
    <property type="entry name" value="IspG"/>
    <property type="match status" value="1"/>
</dbReference>
<evidence type="ECO:0000313" key="10">
    <source>
        <dbReference type="EMBL" id="NIZ69591.1"/>
    </source>
</evidence>
<feature type="binding site" evidence="7">
    <location>
        <position position="269"/>
    </location>
    <ligand>
        <name>[4Fe-4S] cluster</name>
        <dbReference type="ChEBI" id="CHEBI:49883"/>
    </ligand>
</feature>
<dbReference type="GO" id="GO:0046429">
    <property type="term" value="F:4-hydroxy-3-methylbut-2-en-1-yl diphosphate synthase activity (ferredoxin)"/>
    <property type="evidence" value="ECO:0007669"/>
    <property type="project" value="UniProtKB-UniRule"/>
</dbReference>
<dbReference type="PANTHER" id="PTHR30454:SF0">
    <property type="entry name" value="4-HYDROXY-3-METHYLBUT-2-EN-1-YL DIPHOSPHATE SYNTHASE (FERREDOXIN), CHLOROPLASTIC"/>
    <property type="match status" value="1"/>
</dbReference>
<feature type="binding site" evidence="7">
    <location>
        <position position="308"/>
    </location>
    <ligand>
        <name>[4Fe-4S] cluster</name>
        <dbReference type="ChEBI" id="CHEBI:49883"/>
    </ligand>
</feature>
<dbReference type="AlphaFoldDB" id="A0A968KZR3"/>
<evidence type="ECO:0000256" key="6">
    <source>
        <dbReference type="ARBA" id="ARBA00023229"/>
    </source>
</evidence>
<evidence type="ECO:0000256" key="5">
    <source>
        <dbReference type="ARBA" id="ARBA00023014"/>
    </source>
</evidence>
<evidence type="ECO:0000259" key="8">
    <source>
        <dbReference type="Pfam" id="PF04551"/>
    </source>
</evidence>
<keyword evidence="4 7" id="KW-0408">Iron</keyword>
<dbReference type="EMBL" id="JAATLM010000001">
    <property type="protein sequence ID" value="NIZ69591.1"/>
    <property type="molecule type" value="Genomic_DNA"/>
</dbReference>
<evidence type="ECO:0000313" key="11">
    <source>
        <dbReference type="Proteomes" id="UP000778951"/>
    </source>
</evidence>
<protein>
    <recommendedName>
        <fullName evidence="7">4-hydroxy-3-methylbut-2-en-1-yl diphosphate synthase (flavodoxin)</fullName>
        <ecNumber evidence="7">1.17.7.3</ecNumber>
    </recommendedName>
    <alternativeName>
        <fullName evidence="7">1-hydroxy-2-methyl-2-(E)-butenyl 4-diphosphate synthase</fullName>
    </alternativeName>
</protein>
<dbReference type="EC" id="1.17.7.3" evidence="7"/>
<keyword evidence="11" id="KW-1185">Reference proteome</keyword>
<reference evidence="10" key="1">
    <citation type="submission" date="2020-03" db="EMBL/GenBank/DDBJ databases">
        <title>Spirochaetal bacteria isolated from arthropods constitute a novel genus Entomospira genus novum within the order Spirochaetales.</title>
        <authorList>
            <person name="Grana-Miraglia L."/>
            <person name="Sikutova S."/>
            <person name="Fingerle V."/>
            <person name="Sing A."/>
            <person name="Castillo-Ramirez S."/>
            <person name="Margos G."/>
            <person name="Rudolf I."/>
        </authorList>
    </citation>
    <scope>NUCLEOTIDE SEQUENCE</scope>
    <source>
        <strain evidence="10">BR149</strain>
    </source>
</reference>
<sequence length="362" mass="39889">MVQKRRISRVVQIGDIAIGGSNPVAIQTMWDRPINTIDDALVTRINNLKELGCDAIRFGAPRLSDVELLGALAPQLKMPLIVDIHFDYRIALRALDFPIAKLRINPGNIGMERKVFEVATKAKDKGVPIRIGVNGGSLLSSLKDEPNRAKALVQSALDEVEVLERIGFENIVISVKDSNPEYVDEAVRLLAKSCDYPIHLGITEAGTLIPAITQSAFYLGGLLKDGIGDTIRISISDRIEYEVMAARQLLSLLKIDERRMPKLVSCPLCARNSFDTHYFAQKIEERLYGMQGDFTVAVMGCVVNGPGEAGHADLAITGAGNKVFVYRKEERIFSGDAQEAERFFLEQLTLLEEASMHATPRA</sequence>
<dbReference type="PIRSF" id="PIRSF004640">
    <property type="entry name" value="IspG"/>
    <property type="match status" value="1"/>
</dbReference>
<evidence type="ECO:0000256" key="7">
    <source>
        <dbReference type="HAMAP-Rule" id="MF_00159"/>
    </source>
</evidence>
<dbReference type="GO" id="GO:0019288">
    <property type="term" value="P:isopentenyl diphosphate biosynthetic process, methylerythritol 4-phosphate pathway"/>
    <property type="evidence" value="ECO:0007669"/>
    <property type="project" value="UniProtKB-UniRule"/>
</dbReference>
<keyword evidence="1 7" id="KW-0004">4Fe-4S</keyword>
<evidence type="ECO:0000256" key="3">
    <source>
        <dbReference type="ARBA" id="ARBA00023002"/>
    </source>
</evidence>
<dbReference type="InterPro" id="IPR016425">
    <property type="entry name" value="IspG_bac"/>
</dbReference>
<dbReference type="SUPFAM" id="SSF51717">
    <property type="entry name" value="Dihydropteroate synthetase-like"/>
    <property type="match status" value="1"/>
</dbReference>
<feature type="binding site" evidence="7">
    <location>
        <position position="266"/>
    </location>
    <ligand>
        <name>[4Fe-4S] cluster</name>
        <dbReference type="ChEBI" id="CHEBI:49883"/>
    </ligand>
</feature>
<feature type="domain" description="IspG C-terminal" evidence="9">
    <location>
        <begin position="263"/>
        <end position="344"/>
    </location>
</feature>
<dbReference type="GO" id="GO:0141197">
    <property type="term" value="F:4-hydroxy-3-methylbut-2-enyl-diphosphate synthase activity (flavodoxin)"/>
    <property type="evidence" value="ECO:0007669"/>
    <property type="project" value="UniProtKB-EC"/>
</dbReference>
<dbReference type="InterPro" id="IPR004588">
    <property type="entry name" value="IspG_bac-typ"/>
</dbReference>
<feature type="binding site" evidence="7">
    <location>
        <position position="301"/>
    </location>
    <ligand>
        <name>[4Fe-4S] cluster</name>
        <dbReference type="ChEBI" id="CHEBI:49883"/>
    </ligand>
</feature>
<gene>
    <name evidence="7 10" type="primary">ispG</name>
    <name evidence="10" type="synonym">gcpE</name>
    <name evidence="10" type="ORF">HCT48_05100</name>
</gene>
<dbReference type="Pfam" id="PF26540">
    <property type="entry name" value="GcpE_C"/>
    <property type="match status" value="1"/>
</dbReference>
<keyword evidence="6 7" id="KW-0414">Isoprene biosynthesis</keyword>
<comment type="function">
    <text evidence="7">Converts 2C-methyl-D-erythritol 2,4-cyclodiphosphate (ME-2,4cPP) into 1-hydroxy-2-methyl-2-(E)-butenyl 4-diphosphate.</text>
</comment>
<evidence type="ECO:0000256" key="4">
    <source>
        <dbReference type="ARBA" id="ARBA00023004"/>
    </source>
</evidence>
<dbReference type="GO" id="GO:0051539">
    <property type="term" value="F:4 iron, 4 sulfur cluster binding"/>
    <property type="evidence" value="ECO:0007669"/>
    <property type="project" value="UniProtKB-UniRule"/>
</dbReference>
<dbReference type="NCBIfam" id="NF001540">
    <property type="entry name" value="PRK00366.1"/>
    <property type="match status" value="1"/>
</dbReference>
<dbReference type="RefSeq" id="WP_167695676.1">
    <property type="nucleotide sequence ID" value="NZ_CP118181.1"/>
</dbReference>
<keyword evidence="3 7" id="KW-0560">Oxidoreductase</keyword>
<comment type="caution">
    <text evidence="10">The sequence shown here is derived from an EMBL/GenBank/DDBJ whole genome shotgun (WGS) entry which is preliminary data.</text>
</comment>
<name>A0A968KZR3_9SPIO</name>
<dbReference type="InterPro" id="IPR011005">
    <property type="entry name" value="Dihydropteroate_synth-like_sf"/>
</dbReference>
<comment type="pathway">
    <text evidence="7">Isoprenoid biosynthesis; isopentenyl diphosphate biosynthesis via DXP pathway; isopentenyl diphosphate from 1-deoxy-D-xylulose 5-phosphate: step 5/6.</text>
</comment>
<feature type="domain" description="IspG TIM-barrel" evidence="8">
    <location>
        <begin position="9"/>
        <end position="246"/>
    </location>
</feature>
<dbReference type="Pfam" id="PF04551">
    <property type="entry name" value="GcpE"/>
    <property type="match status" value="1"/>
</dbReference>
<dbReference type="Gene3D" id="3.30.413.10">
    <property type="entry name" value="Sulfite Reductase Hemoprotein, domain 1"/>
    <property type="match status" value="1"/>
</dbReference>
<organism evidence="10 11">
    <name type="scientific">Entomospira culicis</name>
    <dbReference type="NCBI Taxonomy" id="2719989"/>
    <lineage>
        <taxon>Bacteria</taxon>
        <taxon>Pseudomonadati</taxon>
        <taxon>Spirochaetota</taxon>
        <taxon>Spirochaetia</taxon>
        <taxon>Spirochaetales</taxon>
        <taxon>Spirochaetaceae</taxon>
        <taxon>Entomospira</taxon>
    </lineage>
</organism>
<dbReference type="GO" id="GO:0016114">
    <property type="term" value="P:terpenoid biosynthetic process"/>
    <property type="evidence" value="ECO:0007669"/>
    <property type="project" value="InterPro"/>
</dbReference>
<dbReference type="PANTHER" id="PTHR30454">
    <property type="entry name" value="4-HYDROXY-3-METHYLBUT-2-EN-1-YL DIPHOSPHATE SYNTHASE"/>
    <property type="match status" value="1"/>
</dbReference>
<comment type="similarity">
    <text evidence="7">Belongs to the IspG family.</text>
</comment>
<evidence type="ECO:0000256" key="1">
    <source>
        <dbReference type="ARBA" id="ARBA00022485"/>
    </source>
</evidence>
<comment type="catalytic activity">
    <reaction evidence="7">
        <text>(2E)-4-hydroxy-3-methylbut-2-enyl diphosphate + oxidized [flavodoxin] + H2O + 2 H(+) = 2-C-methyl-D-erythritol 2,4-cyclic diphosphate + reduced [flavodoxin]</text>
        <dbReference type="Rhea" id="RHEA:43604"/>
        <dbReference type="Rhea" id="RHEA-COMP:10622"/>
        <dbReference type="Rhea" id="RHEA-COMP:10623"/>
        <dbReference type="ChEBI" id="CHEBI:15377"/>
        <dbReference type="ChEBI" id="CHEBI:15378"/>
        <dbReference type="ChEBI" id="CHEBI:57618"/>
        <dbReference type="ChEBI" id="CHEBI:58210"/>
        <dbReference type="ChEBI" id="CHEBI:58483"/>
        <dbReference type="ChEBI" id="CHEBI:128753"/>
        <dbReference type="EC" id="1.17.7.3"/>
    </reaction>
</comment>
<accession>A0A968KZR3</accession>
<evidence type="ECO:0000259" key="9">
    <source>
        <dbReference type="Pfam" id="PF26540"/>
    </source>
</evidence>
<keyword evidence="2 7" id="KW-0479">Metal-binding</keyword>
<dbReference type="NCBIfam" id="TIGR00612">
    <property type="entry name" value="ispG_gcpE"/>
    <property type="match status" value="1"/>
</dbReference>
<dbReference type="InterPro" id="IPR058579">
    <property type="entry name" value="IspG_C"/>
</dbReference>
<keyword evidence="5 7" id="KW-0411">Iron-sulfur</keyword>
<dbReference type="InterPro" id="IPR058578">
    <property type="entry name" value="IspG_TIM"/>
</dbReference>
<evidence type="ECO:0000256" key="2">
    <source>
        <dbReference type="ARBA" id="ARBA00022723"/>
    </source>
</evidence>
<dbReference type="InterPro" id="IPR045854">
    <property type="entry name" value="NO2/SO3_Rdtase_4Fe4S_sf"/>
</dbReference>
<proteinExistence type="inferred from homology"/>